<name>A0ABR4QQH7_9CEST</name>
<proteinExistence type="predicted"/>
<reference evidence="1 2" key="1">
    <citation type="journal article" date="2022" name="Front. Cell. Infect. Microbiol.">
        <title>The Genomes of Two Strains of Taenia crassiceps the Animal Model for the Study of Human Cysticercosis.</title>
        <authorList>
            <person name="Bobes R.J."/>
            <person name="Estrada K."/>
            <person name="Rios-Valencia D.G."/>
            <person name="Calderon-Gallegos A."/>
            <person name="de la Torre P."/>
            <person name="Carrero J.C."/>
            <person name="Sanchez-Flores A."/>
            <person name="Laclette J.P."/>
        </authorList>
    </citation>
    <scope>NUCLEOTIDE SEQUENCE [LARGE SCALE GENOMIC DNA]</scope>
    <source>
        <strain evidence="1">WFUcys</strain>
    </source>
</reference>
<keyword evidence="2" id="KW-1185">Reference proteome</keyword>
<comment type="caution">
    <text evidence="1">The sequence shown here is derived from an EMBL/GenBank/DDBJ whole genome shotgun (WGS) entry which is preliminary data.</text>
</comment>
<protein>
    <submittedName>
        <fullName evidence="1">Uncharacterized protein</fullName>
    </submittedName>
</protein>
<accession>A0ABR4QQH7</accession>
<organism evidence="1 2">
    <name type="scientific">Taenia crassiceps</name>
    <dbReference type="NCBI Taxonomy" id="6207"/>
    <lineage>
        <taxon>Eukaryota</taxon>
        <taxon>Metazoa</taxon>
        <taxon>Spiralia</taxon>
        <taxon>Lophotrochozoa</taxon>
        <taxon>Platyhelminthes</taxon>
        <taxon>Cestoda</taxon>
        <taxon>Eucestoda</taxon>
        <taxon>Cyclophyllidea</taxon>
        <taxon>Taeniidae</taxon>
        <taxon>Taenia</taxon>
    </lineage>
</organism>
<evidence type="ECO:0000313" key="1">
    <source>
        <dbReference type="EMBL" id="KAL5111991.1"/>
    </source>
</evidence>
<dbReference type="EMBL" id="JAKROA010000001">
    <property type="protein sequence ID" value="KAL5111991.1"/>
    <property type="molecule type" value="Genomic_DNA"/>
</dbReference>
<evidence type="ECO:0000313" key="2">
    <source>
        <dbReference type="Proteomes" id="UP001651158"/>
    </source>
</evidence>
<sequence length="81" mass="8612">MGIIRLMATKVMEITVIRKDMVMATFHQLGDLAQTETTVLVLISSPMVVDPCVEVLGYWGVGVPVVPAGSLDAAWKLAGAV</sequence>
<gene>
    <name evidence="1" type="ORF">TcWFU_004567</name>
</gene>
<dbReference type="Proteomes" id="UP001651158">
    <property type="component" value="Unassembled WGS sequence"/>
</dbReference>